<sequence>MDTSIISFGFRRARALVSLAAGLMVSLAAVTPAHAVLGGAPMTAPAGATVSNSVSHAAAVAGSAASASSASAFTVRTTTLAVGTVVNEYVGADGTVFGIAWQGPRIPDLPSLLGTYFPQYVQGIQNQRANGGGRGPVSVAGSALVVRSGGHMGAFVGQAYLPQALPAGVSASDIQ</sequence>
<evidence type="ECO:0000313" key="2">
    <source>
        <dbReference type="EMBL" id="OTP65786.1"/>
    </source>
</evidence>
<dbReference type="InterPro" id="IPR021267">
    <property type="entry name" value="DUF2844"/>
</dbReference>
<protein>
    <recommendedName>
        <fullName evidence="4">DUF2844 domain-containing protein</fullName>
    </recommendedName>
</protein>
<name>A0A242M438_CABSO</name>
<organism evidence="2 3">
    <name type="scientific">Caballeronia sordidicola</name>
    <name type="common">Burkholderia sordidicola</name>
    <dbReference type="NCBI Taxonomy" id="196367"/>
    <lineage>
        <taxon>Bacteria</taxon>
        <taxon>Pseudomonadati</taxon>
        <taxon>Pseudomonadota</taxon>
        <taxon>Betaproteobacteria</taxon>
        <taxon>Burkholderiales</taxon>
        <taxon>Burkholderiaceae</taxon>
        <taxon>Caballeronia</taxon>
    </lineage>
</organism>
<comment type="caution">
    <text evidence="2">The sequence shown here is derived from an EMBL/GenBank/DDBJ whole genome shotgun (WGS) entry which is preliminary data.</text>
</comment>
<accession>A0A242M438</accession>
<reference evidence="2 3" key="1">
    <citation type="submission" date="2017-03" db="EMBL/GenBank/DDBJ databases">
        <title>Genome analysis of strain PAMC 26510.</title>
        <authorList>
            <person name="Oh H.-M."/>
            <person name="Yang J.-A."/>
        </authorList>
    </citation>
    <scope>NUCLEOTIDE SEQUENCE [LARGE SCALE GENOMIC DNA]</scope>
    <source>
        <strain evidence="2 3">PAMC 26510</strain>
    </source>
</reference>
<gene>
    <name evidence="2" type="ORF">PAMC26510_36760</name>
</gene>
<feature type="signal peptide" evidence="1">
    <location>
        <begin position="1"/>
        <end position="35"/>
    </location>
</feature>
<evidence type="ECO:0000256" key="1">
    <source>
        <dbReference type="SAM" id="SignalP"/>
    </source>
</evidence>
<dbReference type="EMBL" id="NBTY01000212">
    <property type="protein sequence ID" value="OTP65786.1"/>
    <property type="molecule type" value="Genomic_DNA"/>
</dbReference>
<dbReference type="Proteomes" id="UP000194546">
    <property type="component" value="Unassembled WGS sequence"/>
</dbReference>
<dbReference type="Pfam" id="PF11005">
    <property type="entry name" value="DUF2844"/>
    <property type="match status" value="1"/>
</dbReference>
<keyword evidence="1" id="KW-0732">Signal</keyword>
<feature type="chain" id="PRO_5012941492" description="DUF2844 domain-containing protein" evidence="1">
    <location>
        <begin position="36"/>
        <end position="175"/>
    </location>
</feature>
<proteinExistence type="predicted"/>
<evidence type="ECO:0000313" key="3">
    <source>
        <dbReference type="Proteomes" id="UP000194546"/>
    </source>
</evidence>
<evidence type="ECO:0008006" key="4">
    <source>
        <dbReference type="Google" id="ProtNLM"/>
    </source>
</evidence>
<dbReference type="AlphaFoldDB" id="A0A242M438"/>